<dbReference type="AlphaFoldDB" id="A0A915DQG9"/>
<sequence length="75" mass="8292">MLSRALILPRLCSSLVVRRSFQTSSVASSGSEQWWNPEQANGREVVVMVHSTTKTTRIVKITGKRDGGLEEPQHG</sequence>
<dbReference type="WBParaSite" id="jg22052">
    <property type="protein sequence ID" value="jg22052"/>
    <property type="gene ID" value="jg22052"/>
</dbReference>
<organism evidence="1 2">
    <name type="scientific">Ditylenchus dipsaci</name>
    <dbReference type="NCBI Taxonomy" id="166011"/>
    <lineage>
        <taxon>Eukaryota</taxon>
        <taxon>Metazoa</taxon>
        <taxon>Ecdysozoa</taxon>
        <taxon>Nematoda</taxon>
        <taxon>Chromadorea</taxon>
        <taxon>Rhabditida</taxon>
        <taxon>Tylenchina</taxon>
        <taxon>Tylenchomorpha</taxon>
        <taxon>Sphaerularioidea</taxon>
        <taxon>Anguinidae</taxon>
        <taxon>Anguininae</taxon>
        <taxon>Ditylenchus</taxon>
    </lineage>
</organism>
<dbReference type="Proteomes" id="UP000887574">
    <property type="component" value="Unplaced"/>
</dbReference>
<name>A0A915DQG9_9BILA</name>
<evidence type="ECO:0000313" key="2">
    <source>
        <dbReference type="WBParaSite" id="jg22052"/>
    </source>
</evidence>
<proteinExistence type="predicted"/>
<keyword evidence="1" id="KW-1185">Reference proteome</keyword>
<evidence type="ECO:0000313" key="1">
    <source>
        <dbReference type="Proteomes" id="UP000887574"/>
    </source>
</evidence>
<reference evidence="2" key="1">
    <citation type="submission" date="2022-11" db="UniProtKB">
        <authorList>
            <consortium name="WormBaseParasite"/>
        </authorList>
    </citation>
    <scope>IDENTIFICATION</scope>
</reference>
<protein>
    <submittedName>
        <fullName evidence="2">Uncharacterized protein</fullName>
    </submittedName>
</protein>
<accession>A0A915DQG9</accession>